<keyword evidence="3" id="KW-1185">Reference proteome</keyword>
<organism evidence="2 3">
    <name type="scientific">Microdochium trichocladiopsis</name>
    <dbReference type="NCBI Taxonomy" id="1682393"/>
    <lineage>
        <taxon>Eukaryota</taxon>
        <taxon>Fungi</taxon>
        <taxon>Dikarya</taxon>
        <taxon>Ascomycota</taxon>
        <taxon>Pezizomycotina</taxon>
        <taxon>Sordariomycetes</taxon>
        <taxon>Xylariomycetidae</taxon>
        <taxon>Xylariales</taxon>
        <taxon>Microdochiaceae</taxon>
        <taxon>Microdochium</taxon>
    </lineage>
</organism>
<dbReference type="SUPFAM" id="SSF81901">
    <property type="entry name" value="HCP-like"/>
    <property type="match status" value="1"/>
</dbReference>
<evidence type="ECO:0000313" key="3">
    <source>
        <dbReference type="Proteomes" id="UP000756346"/>
    </source>
</evidence>
<feature type="compositionally biased region" description="Polar residues" evidence="1">
    <location>
        <begin position="122"/>
        <end position="141"/>
    </location>
</feature>
<name>A0A9P8Y941_9PEZI</name>
<dbReference type="EMBL" id="JAGTJQ010000003">
    <property type="protein sequence ID" value="KAH7035269.1"/>
    <property type="molecule type" value="Genomic_DNA"/>
</dbReference>
<sequence>MTPPIPVPSKAAIRALRGLALGTSCAIGAIVEDRRRRISTLQTAVSNKEKLQSARRYRSNPDEAASWLPFDEDAVAMRFGPHPHDQPLSLDDLELPARRRVDHSKKSKSEKLPALNEEHTKSQSGASQGQQDIAPSASQRKSSTRRKPVRVAIPPQELLLPPGTVPSLPWGLSSRTTPGHAGEGKVASLIEAIQAELNNEHDKASIDRAVAEFLRGCQLTNAYESNGPAWKFLSARLAKECQKRGKWEHALAIINVALRPDAISRDNFRTAVRLFNTVFPESPHMHSQEVHDLGEELITLASRMRDVRSMESVYWRVLSQSNDGDFVGWFIKSLFDLGDHKRVIKYFLLNYAKMTPSFQGFQDTVDCVVQAVEKTSACKVGQVLQALARMQDAADGKLRSRWIMRLLHAHWKRHEDFTLSQALFEDVRTQGLLDRTAHPQGSYRAIIEFALRADEEAQAQQYLEEVTRLFPAMCMDIPIQGYFALRKARAGDWAATEEMFAAMRRSSAYKMQQAEYSMAFVPVLKEFSRKNCVGDVRLFLDKYTSHLAVKLNPWMMTVVANKYGEVEDRDGFFEWFEYCFDSGVTLDASFCNVILDNSRTRWRLSYWQLQKLSNRMRALHPDSYNAVTRRILRAAATSSTTGTPRPIRHKELAVDKRTLAGRPMDAREAHDAMSHHLANGKPAAALFLYQRASSYGMPHSERCLRLAVIASFHKAGGHKVALDLIQKAHESGRPVTSAATAYLKYELDRVRGSPEKVFRHMQRTVHKFEALQIDVEPKAYANSAITCIKLGQHDRALLLCKLAMEKAGTTNPCFSRQTFRALLMLHTQTLNVDGLKELISAIPQSKMADERNTMDQLKSVRRHVQNMTGNDERRTEIRAILQSGIDSTKAQRANIADHSAAVSAEALRIMNDAVVQFEKFKQMEEKARTAAIELEREDDERPDSAFYMMRYRIDGDTKRLGYRISGRQAPQWPSPRDEGIPVMLHHDEDVHRHTRELGAASAAAAAN</sequence>
<dbReference type="GeneID" id="70182779"/>
<evidence type="ECO:0008006" key="4">
    <source>
        <dbReference type="Google" id="ProtNLM"/>
    </source>
</evidence>
<accession>A0A9P8Y941</accession>
<feature type="region of interest" description="Disordered" evidence="1">
    <location>
        <begin position="100"/>
        <end position="160"/>
    </location>
</feature>
<evidence type="ECO:0000256" key="1">
    <source>
        <dbReference type="SAM" id="MobiDB-lite"/>
    </source>
</evidence>
<gene>
    <name evidence="2" type="ORF">B0I36DRAFT_318006</name>
</gene>
<protein>
    <recommendedName>
        <fullName evidence="4">Pentatricopeptide repeat protein</fullName>
    </recommendedName>
</protein>
<dbReference type="AlphaFoldDB" id="A0A9P8Y941"/>
<feature type="compositionally biased region" description="Basic and acidic residues" evidence="1">
    <location>
        <begin position="107"/>
        <end position="121"/>
    </location>
</feature>
<comment type="caution">
    <text evidence="2">The sequence shown here is derived from an EMBL/GenBank/DDBJ whole genome shotgun (WGS) entry which is preliminary data.</text>
</comment>
<proteinExistence type="predicted"/>
<dbReference type="RefSeq" id="XP_046015362.1">
    <property type="nucleotide sequence ID" value="XM_046153233.1"/>
</dbReference>
<dbReference type="Proteomes" id="UP000756346">
    <property type="component" value="Unassembled WGS sequence"/>
</dbReference>
<reference evidence="2" key="1">
    <citation type="journal article" date="2021" name="Nat. Commun.">
        <title>Genetic determinants of endophytism in the Arabidopsis root mycobiome.</title>
        <authorList>
            <person name="Mesny F."/>
            <person name="Miyauchi S."/>
            <person name="Thiergart T."/>
            <person name="Pickel B."/>
            <person name="Atanasova L."/>
            <person name="Karlsson M."/>
            <person name="Huettel B."/>
            <person name="Barry K.W."/>
            <person name="Haridas S."/>
            <person name="Chen C."/>
            <person name="Bauer D."/>
            <person name="Andreopoulos W."/>
            <person name="Pangilinan J."/>
            <person name="LaButti K."/>
            <person name="Riley R."/>
            <person name="Lipzen A."/>
            <person name="Clum A."/>
            <person name="Drula E."/>
            <person name="Henrissat B."/>
            <person name="Kohler A."/>
            <person name="Grigoriev I.V."/>
            <person name="Martin F.M."/>
            <person name="Hacquard S."/>
        </authorList>
    </citation>
    <scope>NUCLEOTIDE SEQUENCE</scope>
    <source>
        <strain evidence="2">MPI-CAGE-CH-0230</strain>
    </source>
</reference>
<evidence type="ECO:0000313" key="2">
    <source>
        <dbReference type="EMBL" id="KAH7035269.1"/>
    </source>
</evidence>
<dbReference type="OrthoDB" id="185373at2759"/>